<name>A0ABN2B5X4_9ACTN</name>
<dbReference type="InterPro" id="IPR036188">
    <property type="entry name" value="FAD/NAD-bd_sf"/>
</dbReference>
<evidence type="ECO:0000313" key="2">
    <source>
        <dbReference type="Proteomes" id="UP001501470"/>
    </source>
</evidence>
<protein>
    <recommendedName>
        <fullName evidence="3">Pyridine nucleotide-disulfide oxidoreductase</fullName>
    </recommendedName>
</protein>
<evidence type="ECO:0000313" key="1">
    <source>
        <dbReference type="EMBL" id="GAA1533088.1"/>
    </source>
</evidence>
<proteinExistence type="predicted"/>
<reference evidence="1 2" key="1">
    <citation type="journal article" date="2019" name="Int. J. Syst. Evol. Microbiol.">
        <title>The Global Catalogue of Microorganisms (GCM) 10K type strain sequencing project: providing services to taxonomists for standard genome sequencing and annotation.</title>
        <authorList>
            <consortium name="The Broad Institute Genomics Platform"/>
            <consortium name="The Broad Institute Genome Sequencing Center for Infectious Disease"/>
            <person name="Wu L."/>
            <person name="Ma J."/>
        </authorList>
    </citation>
    <scope>NUCLEOTIDE SEQUENCE [LARGE SCALE GENOMIC DNA]</scope>
    <source>
        <strain evidence="1 2">JCM 15933</strain>
    </source>
</reference>
<organism evidence="1 2">
    <name type="scientific">Dactylosporangium maewongense</name>
    <dbReference type="NCBI Taxonomy" id="634393"/>
    <lineage>
        <taxon>Bacteria</taxon>
        <taxon>Bacillati</taxon>
        <taxon>Actinomycetota</taxon>
        <taxon>Actinomycetes</taxon>
        <taxon>Micromonosporales</taxon>
        <taxon>Micromonosporaceae</taxon>
        <taxon>Dactylosporangium</taxon>
    </lineage>
</organism>
<dbReference type="Proteomes" id="UP001501470">
    <property type="component" value="Unassembled WGS sequence"/>
</dbReference>
<gene>
    <name evidence="1" type="ORF">GCM10009827_058850</name>
</gene>
<evidence type="ECO:0008006" key="3">
    <source>
        <dbReference type="Google" id="ProtNLM"/>
    </source>
</evidence>
<sequence length="76" mass="7914">MRLLVIGGSDAGISAGLRARELDPTADVTLLVADRCPNFSAVQVTRPDGDDQVPVEPAARQLRCVVCGESYAAATS</sequence>
<dbReference type="Gene3D" id="3.50.50.60">
    <property type="entry name" value="FAD/NAD(P)-binding domain"/>
    <property type="match status" value="1"/>
</dbReference>
<dbReference type="SUPFAM" id="SSF51905">
    <property type="entry name" value="FAD/NAD(P)-binding domain"/>
    <property type="match status" value="1"/>
</dbReference>
<dbReference type="EMBL" id="BAAAQD010000012">
    <property type="protein sequence ID" value="GAA1533088.1"/>
    <property type="molecule type" value="Genomic_DNA"/>
</dbReference>
<keyword evidence="2" id="KW-1185">Reference proteome</keyword>
<dbReference type="RefSeq" id="WP_344505501.1">
    <property type="nucleotide sequence ID" value="NZ_BAAAQD010000012.1"/>
</dbReference>
<accession>A0ABN2B5X4</accession>
<comment type="caution">
    <text evidence="1">The sequence shown here is derived from an EMBL/GenBank/DDBJ whole genome shotgun (WGS) entry which is preliminary data.</text>
</comment>